<evidence type="ECO:0000313" key="4">
    <source>
        <dbReference type="Proteomes" id="UP001194746"/>
    </source>
</evidence>
<protein>
    <recommendedName>
        <fullName evidence="2">N-acetyltransferase domain-containing protein</fullName>
    </recommendedName>
</protein>
<name>A0AAD4CIJ1_ASPNN</name>
<dbReference type="CDD" id="cd04301">
    <property type="entry name" value="NAT_SF"/>
    <property type="match status" value="1"/>
</dbReference>
<reference evidence="3" key="2">
    <citation type="submission" date="2020-02" db="EMBL/GenBank/DDBJ databases">
        <authorList>
            <person name="Gilchrist C.L.M."/>
            <person name="Chooi Y.-H."/>
        </authorList>
    </citation>
    <scope>NUCLEOTIDE SEQUENCE</scope>
    <source>
        <strain evidence="3">MST-FP2251</strain>
    </source>
</reference>
<feature type="transmembrane region" description="Helical" evidence="1">
    <location>
        <begin position="231"/>
        <end position="250"/>
    </location>
</feature>
<evidence type="ECO:0000256" key="1">
    <source>
        <dbReference type="SAM" id="Phobius"/>
    </source>
</evidence>
<keyword evidence="1" id="KW-0472">Membrane</keyword>
<dbReference type="AlphaFoldDB" id="A0AAD4CIJ1"/>
<keyword evidence="4" id="KW-1185">Reference proteome</keyword>
<feature type="domain" description="N-acetyltransferase" evidence="2">
    <location>
        <begin position="71"/>
        <end position="139"/>
    </location>
</feature>
<dbReference type="Proteomes" id="UP001194746">
    <property type="component" value="Unassembled WGS sequence"/>
</dbReference>
<organism evidence="3 4">
    <name type="scientific">Aspergillus nanangensis</name>
    <dbReference type="NCBI Taxonomy" id="2582783"/>
    <lineage>
        <taxon>Eukaryota</taxon>
        <taxon>Fungi</taxon>
        <taxon>Dikarya</taxon>
        <taxon>Ascomycota</taxon>
        <taxon>Pezizomycotina</taxon>
        <taxon>Eurotiomycetes</taxon>
        <taxon>Eurotiomycetidae</taxon>
        <taxon>Eurotiales</taxon>
        <taxon>Aspergillaceae</taxon>
        <taxon>Aspergillus</taxon>
        <taxon>Aspergillus subgen. Circumdati</taxon>
    </lineage>
</organism>
<evidence type="ECO:0000313" key="3">
    <source>
        <dbReference type="EMBL" id="KAF9887101.1"/>
    </source>
</evidence>
<keyword evidence="1" id="KW-1133">Transmembrane helix</keyword>
<reference evidence="3" key="1">
    <citation type="journal article" date="2019" name="Beilstein J. Org. Chem.">
        <title>Nanangenines: drimane sesquiterpenoids as the dominant metabolite cohort of a novel Australian fungus, Aspergillus nanangensis.</title>
        <authorList>
            <person name="Lacey H.J."/>
            <person name="Gilchrist C.L.M."/>
            <person name="Crombie A."/>
            <person name="Kalaitzis J.A."/>
            <person name="Vuong D."/>
            <person name="Rutledge P.J."/>
            <person name="Turner P."/>
            <person name="Pitt J.I."/>
            <person name="Lacey E."/>
            <person name="Chooi Y.H."/>
            <person name="Piggott A.M."/>
        </authorList>
    </citation>
    <scope>NUCLEOTIDE SEQUENCE</scope>
    <source>
        <strain evidence="3">MST-FP2251</strain>
    </source>
</reference>
<proteinExistence type="predicted"/>
<comment type="caution">
    <text evidence="3">The sequence shown here is derived from an EMBL/GenBank/DDBJ whole genome shotgun (WGS) entry which is preliminary data.</text>
</comment>
<dbReference type="EMBL" id="VCAU01000067">
    <property type="protein sequence ID" value="KAF9887101.1"/>
    <property type="molecule type" value="Genomic_DNA"/>
</dbReference>
<gene>
    <name evidence="3" type="ORF">FE257_010595</name>
</gene>
<dbReference type="SUPFAM" id="SSF55729">
    <property type="entry name" value="Acyl-CoA N-acyltransferases (Nat)"/>
    <property type="match status" value="1"/>
</dbReference>
<dbReference type="Gene3D" id="3.40.630.30">
    <property type="match status" value="1"/>
</dbReference>
<accession>A0AAD4CIJ1</accession>
<sequence>MNQITPTLIPINLHNPDEFSALQTQRQQCGWDFTDNALLAWRQKQDAQLKSFFWITIPSSSSPSDGPIRAGHISLDSYADPPDQELAREDRHILTIQNFFVAPQYRAFGVGRAAMDQLEAMATQEPYGSRACQYLAVTTKTKRYYYDEDAPGIEGTGIWAATGEERPKFSTVDWYERRGYVCWKSEARWPTTTTDGHPVMIVADFMRKGVSAKGQVNYSDDEEEKEKEKKWWWSWGILSLSVVGLAVVWWRRK</sequence>
<dbReference type="InterPro" id="IPR016181">
    <property type="entry name" value="Acyl_CoA_acyltransferase"/>
</dbReference>
<keyword evidence="1" id="KW-0812">Transmembrane</keyword>
<dbReference type="Pfam" id="PF00583">
    <property type="entry name" value="Acetyltransf_1"/>
    <property type="match status" value="1"/>
</dbReference>
<dbReference type="GO" id="GO:0016747">
    <property type="term" value="F:acyltransferase activity, transferring groups other than amino-acyl groups"/>
    <property type="evidence" value="ECO:0007669"/>
    <property type="project" value="InterPro"/>
</dbReference>
<evidence type="ECO:0000259" key="2">
    <source>
        <dbReference type="Pfam" id="PF00583"/>
    </source>
</evidence>
<dbReference type="InterPro" id="IPR000182">
    <property type="entry name" value="GNAT_dom"/>
</dbReference>